<dbReference type="AlphaFoldDB" id="A0A2Z7BY62"/>
<reference evidence="3 4" key="1">
    <citation type="journal article" date="2015" name="Proc. Natl. Acad. Sci. U.S.A.">
        <title>The resurrection genome of Boea hygrometrica: A blueprint for survival of dehydration.</title>
        <authorList>
            <person name="Xiao L."/>
            <person name="Yang G."/>
            <person name="Zhang L."/>
            <person name="Yang X."/>
            <person name="Zhao S."/>
            <person name="Ji Z."/>
            <person name="Zhou Q."/>
            <person name="Hu M."/>
            <person name="Wang Y."/>
            <person name="Chen M."/>
            <person name="Xu Y."/>
            <person name="Jin H."/>
            <person name="Xiao X."/>
            <person name="Hu G."/>
            <person name="Bao F."/>
            <person name="Hu Y."/>
            <person name="Wan P."/>
            <person name="Li L."/>
            <person name="Deng X."/>
            <person name="Kuang T."/>
            <person name="Xiang C."/>
            <person name="Zhu J.K."/>
            <person name="Oliver M.J."/>
            <person name="He Y."/>
        </authorList>
    </citation>
    <scope>NUCLEOTIDE SEQUENCE [LARGE SCALE GENOMIC DNA]</scope>
    <source>
        <strain evidence="4">cv. XS01</strain>
    </source>
</reference>
<dbReference type="InterPro" id="IPR011990">
    <property type="entry name" value="TPR-like_helical_dom_sf"/>
</dbReference>
<organism evidence="3 4">
    <name type="scientific">Dorcoceras hygrometricum</name>
    <dbReference type="NCBI Taxonomy" id="472368"/>
    <lineage>
        <taxon>Eukaryota</taxon>
        <taxon>Viridiplantae</taxon>
        <taxon>Streptophyta</taxon>
        <taxon>Embryophyta</taxon>
        <taxon>Tracheophyta</taxon>
        <taxon>Spermatophyta</taxon>
        <taxon>Magnoliopsida</taxon>
        <taxon>eudicotyledons</taxon>
        <taxon>Gunneridae</taxon>
        <taxon>Pentapetalae</taxon>
        <taxon>asterids</taxon>
        <taxon>lamiids</taxon>
        <taxon>Lamiales</taxon>
        <taxon>Gesneriaceae</taxon>
        <taxon>Didymocarpoideae</taxon>
        <taxon>Trichosporeae</taxon>
        <taxon>Loxocarpinae</taxon>
        <taxon>Dorcoceras</taxon>
    </lineage>
</organism>
<keyword evidence="4" id="KW-1185">Reference proteome</keyword>
<dbReference type="GO" id="GO:0003723">
    <property type="term" value="F:RNA binding"/>
    <property type="evidence" value="ECO:0007669"/>
    <property type="project" value="InterPro"/>
</dbReference>
<accession>A0A2Z7BY62</accession>
<dbReference type="FunFam" id="1.25.40.10:FF:000184">
    <property type="entry name" value="Pentatricopeptide repeat-containing protein, chloroplastic"/>
    <property type="match status" value="1"/>
</dbReference>
<dbReference type="OrthoDB" id="185373at2759"/>
<dbReference type="NCBIfam" id="TIGR00756">
    <property type="entry name" value="PPR"/>
    <property type="match status" value="5"/>
</dbReference>
<feature type="repeat" description="PPR" evidence="2">
    <location>
        <begin position="290"/>
        <end position="324"/>
    </location>
</feature>
<dbReference type="InterPro" id="IPR046960">
    <property type="entry name" value="PPR_At4g14850-like_plant"/>
</dbReference>
<feature type="repeat" description="PPR" evidence="2">
    <location>
        <begin position="157"/>
        <end position="191"/>
    </location>
</feature>
<keyword evidence="1" id="KW-0677">Repeat</keyword>
<evidence type="ECO:0000256" key="1">
    <source>
        <dbReference type="ARBA" id="ARBA00022737"/>
    </source>
</evidence>
<proteinExistence type="predicted"/>
<sequence>MSKGCLDNDACREVIVLFGDMMRENVKPNCYTFPMVLKSCCKSLAFREGEEMHCLSLKFGFQTNTYVGTTLIEFYSDGGSVACAYRVFTEMVLRNVVSWTAMILGYVANGDLVSGRRLFDLAPERDVVLWNRIVSAYIEHGDMVEAKRLFDLMPDKDLISWNTLLNGYAKNGDVEGCERLFEEMGDRNIFSWNGLIGGYAHSGRFVKVLVSFKRMLQENDVQPNDATLVNVLIACARLGALDFGKWVHMYAENNGYKTNIYVCNGLIEMYAKCGLVRSAVGLFGGMIKKDLVSWNTIINCLAVHGHGDEALILFDEMKYSGEKPDGITFIGILCACSHMGLVRDGLNYFQSMINEYVIVPRIEHYGCMADLLARAGVLEQAVEFVQNMPIKPDSVIWSTLLAASRVHRNIKFAELSLQKLIELDPQNPANYVMLSNVYGEAKKWEELAQLKVALRDLGSKKQPGCSLIETEDEIFEFCAFDERHSRTEEIYSSLRGLTKLSRLPGHLPDYTELLQET</sequence>
<name>A0A2Z7BY62_9LAMI</name>
<dbReference type="PANTHER" id="PTHR47926:SF371">
    <property type="entry name" value="TETRATRICOPEPTIDE REPEAT-LIKE SUPERFAMILY PROTEIN"/>
    <property type="match status" value="1"/>
</dbReference>
<evidence type="ECO:0000256" key="2">
    <source>
        <dbReference type="PROSITE-ProRule" id="PRU00708"/>
    </source>
</evidence>
<evidence type="ECO:0000313" key="3">
    <source>
        <dbReference type="EMBL" id="KZV37120.1"/>
    </source>
</evidence>
<dbReference type="GO" id="GO:0009451">
    <property type="term" value="P:RNA modification"/>
    <property type="evidence" value="ECO:0007669"/>
    <property type="project" value="InterPro"/>
</dbReference>
<evidence type="ECO:0000313" key="4">
    <source>
        <dbReference type="Proteomes" id="UP000250235"/>
    </source>
</evidence>
<dbReference type="SUPFAM" id="SSF48452">
    <property type="entry name" value="TPR-like"/>
    <property type="match status" value="1"/>
</dbReference>
<dbReference type="Pfam" id="PF13041">
    <property type="entry name" value="PPR_2"/>
    <property type="match status" value="1"/>
</dbReference>
<feature type="repeat" description="PPR" evidence="2">
    <location>
        <begin position="126"/>
        <end position="156"/>
    </location>
</feature>
<dbReference type="InterPro" id="IPR002885">
    <property type="entry name" value="PPR_rpt"/>
</dbReference>
<dbReference type="Pfam" id="PF01535">
    <property type="entry name" value="PPR"/>
    <property type="match status" value="4"/>
</dbReference>
<dbReference type="PROSITE" id="PS51375">
    <property type="entry name" value="PPR"/>
    <property type="match status" value="3"/>
</dbReference>
<dbReference type="Gene3D" id="1.25.40.10">
    <property type="entry name" value="Tetratricopeptide repeat domain"/>
    <property type="match status" value="3"/>
</dbReference>
<dbReference type="Pfam" id="PF20431">
    <property type="entry name" value="E_motif"/>
    <property type="match status" value="1"/>
</dbReference>
<gene>
    <name evidence="3" type="ORF">F511_15040</name>
</gene>
<dbReference type="Proteomes" id="UP000250235">
    <property type="component" value="Unassembled WGS sequence"/>
</dbReference>
<protein>
    <submittedName>
        <fullName evidence="3">Pentatricopeptide repeat-containing protein-like</fullName>
    </submittedName>
</protein>
<dbReference type="EMBL" id="KV003152">
    <property type="protein sequence ID" value="KZV37120.1"/>
    <property type="molecule type" value="Genomic_DNA"/>
</dbReference>
<dbReference type="PANTHER" id="PTHR47926">
    <property type="entry name" value="PENTATRICOPEPTIDE REPEAT-CONTAINING PROTEIN"/>
    <property type="match status" value="1"/>
</dbReference>
<dbReference type="InterPro" id="IPR046848">
    <property type="entry name" value="E_motif"/>
</dbReference>